<reference evidence="1" key="1">
    <citation type="submission" date="2022-08" db="EMBL/GenBank/DDBJ databases">
        <authorList>
            <consortium name="DOE Joint Genome Institute"/>
            <person name="Min B."/>
            <person name="Riley R."/>
            <person name="Sierra-Patev S."/>
            <person name="Naranjo-Ortiz M."/>
            <person name="Looney B."/>
            <person name="Konkel Z."/>
            <person name="Slot J.C."/>
            <person name="Sakamoto Y."/>
            <person name="Steenwyk J.L."/>
            <person name="Rokas A."/>
            <person name="Carro J."/>
            <person name="Camarero S."/>
            <person name="Ferreira P."/>
            <person name="Molpeceres G."/>
            <person name="Ruiz-Duenas F.J."/>
            <person name="Serrano A."/>
            <person name="Henrissat B."/>
            <person name="Drula E."/>
            <person name="Hughes K.W."/>
            <person name="Mata J.L."/>
            <person name="Ishikawa N.K."/>
            <person name="Vargas-Isla R."/>
            <person name="Ushijima S."/>
            <person name="Smith C.A."/>
            <person name="Ahrendt S."/>
            <person name="Andreopoulos W."/>
            <person name="He G."/>
            <person name="Labutti K."/>
            <person name="Lipzen A."/>
            <person name="Ng V."/>
            <person name="Sandor L."/>
            <person name="Barry K."/>
            <person name="Martinez A.T."/>
            <person name="Xiao Y."/>
            <person name="Gibbons J.G."/>
            <person name="Terashima K."/>
            <person name="Hibbett D.S."/>
            <person name="Grigoriev I.V."/>
        </authorList>
    </citation>
    <scope>NUCLEOTIDE SEQUENCE</scope>
    <source>
        <strain evidence="1">TFB9207</strain>
    </source>
</reference>
<accession>A0AA38UJK4</accession>
<keyword evidence="2" id="KW-1185">Reference proteome</keyword>
<name>A0AA38UJK4_9AGAR</name>
<organism evidence="1 2">
    <name type="scientific">Lentinula raphanica</name>
    <dbReference type="NCBI Taxonomy" id="153919"/>
    <lineage>
        <taxon>Eukaryota</taxon>
        <taxon>Fungi</taxon>
        <taxon>Dikarya</taxon>
        <taxon>Basidiomycota</taxon>
        <taxon>Agaricomycotina</taxon>
        <taxon>Agaricomycetes</taxon>
        <taxon>Agaricomycetidae</taxon>
        <taxon>Agaricales</taxon>
        <taxon>Marasmiineae</taxon>
        <taxon>Omphalotaceae</taxon>
        <taxon>Lentinula</taxon>
    </lineage>
</organism>
<dbReference type="EMBL" id="MU805970">
    <property type="protein sequence ID" value="KAJ3843659.1"/>
    <property type="molecule type" value="Genomic_DNA"/>
</dbReference>
<dbReference type="Gene3D" id="3.80.10.10">
    <property type="entry name" value="Ribonuclease Inhibitor"/>
    <property type="match status" value="1"/>
</dbReference>
<gene>
    <name evidence="1" type="ORF">F5878DRAFT_656508</name>
</gene>
<evidence type="ECO:0000313" key="1">
    <source>
        <dbReference type="EMBL" id="KAJ3843659.1"/>
    </source>
</evidence>
<dbReference type="InterPro" id="IPR032675">
    <property type="entry name" value="LRR_dom_sf"/>
</dbReference>
<dbReference type="Proteomes" id="UP001163846">
    <property type="component" value="Unassembled WGS sequence"/>
</dbReference>
<evidence type="ECO:0000313" key="2">
    <source>
        <dbReference type="Proteomes" id="UP001163846"/>
    </source>
</evidence>
<dbReference type="AlphaFoldDB" id="A0AA38UJK4"/>
<dbReference type="SUPFAM" id="SSF52047">
    <property type="entry name" value="RNI-like"/>
    <property type="match status" value="1"/>
</dbReference>
<proteinExistence type="predicted"/>
<sequence length="397" mass="45434">MDIPQEIFDLCIDWVEASHRPLPTLQSCALVCSSWLPRARTHLFRRLAIDFRFCIGEGTMLDLITQLRLQIFTNPSIVPRVRVLTIHLRYCVDNQPSDPESVYEMLPDIPFTHLQELHLNFGCAVFDTRSYPWRLLRLLCLLQRNPQLEYLSMRNFGIDTASMYDILVYLATYCTCLKTLALDDIRQFKWSSVQNDSKFGWKPLPRLISLQKLLLYDASSLRLMNFVFGHEFFDWSTLETLALVGSLDSSGIEAFVKSECGQNISFLTLDLRNMTIGVFFDIPGSYMLDEILGSVTQLRKLQLLPPSIDDGGILQRTFEQLGRQTNLGQLASLYISNPLFPLDSHLVELTKAMPSLRHISFNFGGWLEEKVVNPVDMKSRLPLTSETGVLDSEIVHT</sequence>
<comment type="caution">
    <text evidence="1">The sequence shown here is derived from an EMBL/GenBank/DDBJ whole genome shotgun (WGS) entry which is preliminary data.</text>
</comment>
<protein>
    <submittedName>
        <fullName evidence="1">Uncharacterized protein</fullName>
    </submittedName>
</protein>